<dbReference type="PANTHER" id="PTHR10290:SF23">
    <property type="entry name" value="DNA TOPOISOMERASE 1 BETA"/>
    <property type="match status" value="1"/>
</dbReference>
<evidence type="ECO:0000256" key="7">
    <source>
        <dbReference type="ARBA" id="ARBA00023235"/>
    </source>
</evidence>
<keyword evidence="15" id="KW-1185">Reference proteome</keyword>
<keyword evidence="8" id="KW-0539">Nucleus</keyword>
<feature type="region of interest" description="Disordered" evidence="12">
    <location>
        <begin position="1"/>
        <end position="20"/>
    </location>
</feature>
<dbReference type="FunFam" id="3.90.15.10:FF:000003">
    <property type="entry name" value="DNA topoisomerase I"/>
    <property type="match status" value="1"/>
</dbReference>
<dbReference type="GO" id="GO:0003917">
    <property type="term" value="F:DNA topoisomerase type I (single strand cut, ATP-independent) activity"/>
    <property type="evidence" value="ECO:0007669"/>
    <property type="project" value="UniProtKB-UniRule"/>
</dbReference>
<dbReference type="GO" id="GO:0006265">
    <property type="term" value="P:DNA topological change"/>
    <property type="evidence" value="ECO:0007669"/>
    <property type="project" value="UniProtKB-UniRule"/>
</dbReference>
<organism evidence="14 15">
    <name type="scientific">Cucurbita argyrosperma subsp. sororia</name>
    <dbReference type="NCBI Taxonomy" id="37648"/>
    <lineage>
        <taxon>Eukaryota</taxon>
        <taxon>Viridiplantae</taxon>
        <taxon>Streptophyta</taxon>
        <taxon>Embryophyta</taxon>
        <taxon>Tracheophyta</taxon>
        <taxon>Spermatophyta</taxon>
        <taxon>Magnoliopsida</taxon>
        <taxon>eudicotyledons</taxon>
        <taxon>Gunneridae</taxon>
        <taxon>Pentapetalae</taxon>
        <taxon>rosids</taxon>
        <taxon>fabids</taxon>
        <taxon>Cucurbitales</taxon>
        <taxon>Cucurbitaceae</taxon>
        <taxon>Cucurbiteae</taxon>
        <taxon>Cucurbita</taxon>
    </lineage>
</organism>
<dbReference type="InterPro" id="IPR025834">
    <property type="entry name" value="TopoI_C_dom"/>
</dbReference>
<feature type="region of interest" description="Disordered" evidence="12">
    <location>
        <begin position="28"/>
        <end position="266"/>
    </location>
</feature>
<feature type="active site" description="O-(3'-phospho-DNA)-tyrosine intermediate" evidence="10">
    <location>
        <position position="846"/>
    </location>
</feature>
<evidence type="ECO:0000256" key="9">
    <source>
        <dbReference type="ARBA" id="ARBA00081716"/>
    </source>
</evidence>
<dbReference type="AlphaFoldDB" id="A0AAV6M9X9"/>
<dbReference type="PANTHER" id="PTHR10290">
    <property type="entry name" value="DNA TOPOISOMERASE I"/>
    <property type="match status" value="1"/>
</dbReference>
<dbReference type="GO" id="GO:0006260">
    <property type="term" value="P:DNA replication"/>
    <property type="evidence" value="ECO:0007669"/>
    <property type="project" value="TreeGrafter"/>
</dbReference>
<dbReference type="InterPro" id="IPR051062">
    <property type="entry name" value="Topoisomerase_IB"/>
</dbReference>
<dbReference type="InterPro" id="IPR018521">
    <property type="entry name" value="TopoIB_AS"/>
</dbReference>
<dbReference type="Proteomes" id="UP000685013">
    <property type="component" value="Chromosome 16"/>
</dbReference>
<feature type="compositionally biased region" description="Basic residues" evidence="12">
    <location>
        <begin position="314"/>
        <end position="323"/>
    </location>
</feature>
<dbReference type="Pfam" id="PF14370">
    <property type="entry name" value="Topo_C_assoc"/>
    <property type="match status" value="1"/>
</dbReference>
<feature type="compositionally biased region" description="Polar residues" evidence="12">
    <location>
        <begin position="256"/>
        <end position="266"/>
    </location>
</feature>
<dbReference type="Pfam" id="PF02919">
    <property type="entry name" value="Topoisom_I_N"/>
    <property type="match status" value="1"/>
</dbReference>
<dbReference type="PROSITE" id="PS52038">
    <property type="entry name" value="TOPO_IB_2"/>
    <property type="match status" value="1"/>
</dbReference>
<feature type="region of interest" description="Disordered" evidence="12">
    <location>
        <begin position="290"/>
        <end position="323"/>
    </location>
</feature>
<feature type="compositionally biased region" description="Low complexity" evidence="12">
    <location>
        <begin position="294"/>
        <end position="313"/>
    </location>
</feature>
<reference evidence="14 15" key="1">
    <citation type="journal article" date="2021" name="Hortic Res">
        <title>The domestication of Cucurbita argyrosperma as revealed by the genome of its wild relative.</title>
        <authorList>
            <person name="Barrera-Redondo J."/>
            <person name="Sanchez-de la Vega G."/>
            <person name="Aguirre-Liguori J.A."/>
            <person name="Castellanos-Morales G."/>
            <person name="Gutierrez-Guerrero Y.T."/>
            <person name="Aguirre-Dugua X."/>
            <person name="Aguirre-Planter E."/>
            <person name="Tenaillon M.I."/>
            <person name="Lira-Saade R."/>
            <person name="Eguiarte L.E."/>
        </authorList>
    </citation>
    <scope>NUCLEOTIDE SEQUENCE [LARGE SCALE GENOMIC DNA]</scope>
    <source>
        <strain evidence="14">JBR-2021</strain>
    </source>
</reference>
<evidence type="ECO:0000256" key="5">
    <source>
        <dbReference type="ARBA" id="ARBA00023054"/>
    </source>
</evidence>
<evidence type="ECO:0000256" key="8">
    <source>
        <dbReference type="ARBA" id="ARBA00023242"/>
    </source>
</evidence>
<comment type="similarity">
    <text evidence="2 10">Belongs to the type IB topoisomerase family.</text>
</comment>
<comment type="catalytic activity">
    <reaction evidence="10">
        <text>ATP-independent breakage of single-stranded DNA, followed by passage and rejoining.</text>
        <dbReference type="EC" id="5.6.2.1"/>
    </reaction>
</comment>
<dbReference type="EMBL" id="JAGKQH010000016">
    <property type="protein sequence ID" value="KAG6577484.1"/>
    <property type="molecule type" value="Genomic_DNA"/>
</dbReference>
<evidence type="ECO:0000256" key="2">
    <source>
        <dbReference type="ARBA" id="ARBA00006645"/>
    </source>
</evidence>
<keyword evidence="3" id="KW-0597">Phosphoprotein</keyword>
<evidence type="ECO:0000256" key="4">
    <source>
        <dbReference type="ARBA" id="ARBA00023029"/>
    </source>
</evidence>
<dbReference type="FunFam" id="1.10.10.41:FF:000001">
    <property type="entry name" value="DNA topoisomerase I"/>
    <property type="match status" value="1"/>
</dbReference>
<dbReference type="GO" id="GO:0005694">
    <property type="term" value="C:chromosome"/>
    <property type="evidence" value="ECO:0007669"/>
    <property type="project" value="InterPro"/>
</dbReference>
<proteinExistence type="inferred from homology"/>
<evidence type="ECO:0000259" key="13">
    <source>
        <dbReference type="SMART" id="SM00435"/>
    </source>
</evidence>
<dbReference type="GO" id="GO:0003677">
    <property type="term" value="F:DNA binding"/>
    <property type="evidence" value="ECO:0007669"/>
    <property type="project" value="UniProtKB-UniRule"/>
</dbReference>
<dbReference type="Pfam" id="PF01028">
    <property type="entry name" value="Topoisom_I"/>
    <property type="match status" value="1"/>
</dbReference>
<feature type="region of interest" description="Disordered" evidence="12">
    <location>
        <begin position="788"/>
        <end position="807"/>
    </location>
</feature>
<evidence type="ECO:0000256" key="11">
    <source>
        <dbReference type="SAM" id="Coils"/>
    </source>
</evidence>
<feature type="non-terminal residue" evidence="14">
    <location>
        <position position="1"/>
    </location>
</feature>
<feature type="domain" description="DNA topoisomerase I eukaryotic-type" evidence="13">
    <location>
        <begin position="484"/>
        <end position="860"/>
    </location>
</feature>
<dbReference type="FunFam" id="1.10.132.10:FF:000002">
    <property type="entry name" value="DNA topoisomerase I"/>
    <property type="match status" value="1"/>
</dbReference>
<keyword evidence="5 11" id="KW-0175">Coiled coil</keyword>
<comment type="subcellular location">
    <subcellularLocation>
        <location evidence="1">Nucleus</location>
    </subcellularLocation>
</comment>
<dbReference type="SMART" id="SM00435">
    <property type="entry name" value="TOPEUc"/>
    <property type="match status" value="1"/>
</dbReference>
<dbReference type="InterPro" id="IPR008336">
    <property type="entry name" value="TopoI_DNA-bd_euk"/>
</dbReference>
<keyword evidence="4 10" id="KW-0799">Topoisomerase</keyword>
<evidence type="ECO:0000256" key="12">
    <source>
        <dbReference type="SAM" id="MobiDB-lite"/>
    </source>
</evidence>
<dbReference type="CDD" id="cd00660">
    <property type="entry name" value="Topoisomer_IB_N"/>
    <property type="match status" value="1"/>
</dbReference>
<dbReference type="GO" id="GO:0005730">
    <property type="term" value="C:nucleolus"/>
    <property type="evidence" value="ECO:0007669"/>
    <property type="project" value="TreeGrafter"/>
</dbReference>
<dbReference type="FunFam" id="2.170.11.10:FF:000001">
    <property type="entry name" value="DNA topoisomerase I"/>
    <property type="match status" value="1"/>
</dbReference>
<dbReference type="GO" id="GO:0007059">
    <property type="term" value="P:chromosome segregation"/>
    <property type="evidence" value="ECO:0007669"/>
    <property type="project" value="TreeGrafter"/>
</dbReference>
<evidence type="ECO:0000256" key="3">
    <source>
        <dbReference type="ARBA" id="ARBA00022553"/>
    </source>
</evidence>
<name>A0AAV6M9X9_9ROSI</name>
<keyword evidence="7 10" id="KW-0413">Isomerase</keyword>
<evidence type="ECO:0000256" key="1">
    <source>
        <dbReference type="ARBA" id="ARBA00004123"/>
    </source>
</evidence>
<sequence length="1140" mass="128185">MAVETFGKAPMFDDDDEDNMPIVFKRSSASRQNQLNSEVKHSQSQRLNQLSGRPGSDACSANGQSSNAQKRMTSLPKTSPMRPEIGSQKAAKSSIQEPLVKSLGTTLKVSDSMDSRPKQLANAAVKEENDSIHPTQENSDSEDDKPLSIRLKGNSNHPIKGPIPTVQKNKIKKSSEDSDDEVPLSSKFQMKSASGVLGGKQHGFDEKKPLDSKVHQNGSTSRDKLQKPAVVSSKRPLPNADSHSSSQISLKKPKLSDSSTPLSTNTVSLKAKQEVVDDDDHIPISQRMKMSAAVNKSSGSKKTVSKVASSSIKKTLKKSKKPVKKSKYVKSTKLLPSSGDGQKKWTTLVHNGVIFPPPYQTHGVKILHKGKPVDLTPEQEEVATMFAVMKDTDYMQKPKFKENFWNDWRKLLGKNHVIQNLDDCDFTPIYDWYQTEKEKKKQMTTEEKKALKEEKLKQEEKYMWAILDGVKEKVGNFRVEPPGLFRGRGEHPKMGKLKKRIRPSDITINIGKDAPIPECPIPGQRWKEVRHDNTVTWLAFWNDPINPKEFKYVFLAASSSLKGQSDKEKYEKARMLKDYIKNIRNSYTKDFTSKDPTRRQIAVATYLIDKLALRAGNEKDDDEADTVGCCTLKVENVKAVPPNLLEFNFLGKDSIKYENTVEVELPVFKAITQFQSGKSGSDDLFDKLDTSKLNAHLKDLMPGLTAKVFRTYNASITLDDMLNRGTKDGEVSEKIVTYQHANKEVAIICNHQRTVSKSHGAQMTRLNEKISELRDILKELKIDLDRAKKGKPPLKGSDGKQKRNLTPEALEKKISQTNAKIEKIERDMKTKEDLKTVALGTSKINYLDPRITVAWCKRHEVPIEKIFNKSLLAKKRRSFNGVSSIPFPGPSTKNIQRRPREFDSLSRRGQYDVDLIHLKLCFISSSHRLVMASSDLWLKEYNEASKLGDDINGMISERSSVPATGPEAQRHASAIRRKITILGTKVDGLESLLLKLPVKQPLSEKEINRRKDMLAQMRSKVNQMASTLNMSNFANRNSLLGPDMKSADVMSKTAELDNQGLVGFQRQIMKEQDEGLEKLEETIRSTKHIALAVNEELDLHTRLIVRVLQDLMDFLVYLHNSIMVDLQGALGTLASYLHHS</sequence>
<feature type="coiled-coil region" evidence="11">
    <location>
        <begin position="433"/>
        <end position="461"/>
    </location>
</feature>
<feature type="compositionally biased region" description="Polar residues" evidence="12">
    <location>
        <begin position="28"/>
        <end position="51"/>
    </location>
</feature>
<evidence type="ECO:0000256" key="10">
    <source>
        <dbReference type="PROSITE-ProRule" id="PRU01382"/>
    </source>
</evidence>
<dbReference type="InterPro" id="IPR013499">
    <property type="entry name" value="TopoI_euk"/>
</dbReference>
<evidence type="ECO:0000256" key="6">
    <source>
        <dbReference type="ARBA" id="ARBA00023125"/>
    </source>
</evidence>
<comment type="caution">
    <text evidence="14">The sequence shown here is derived from an EMBL/GenBank/DDBJ whole genome shotgun (WGS) entry which is preliminary data.</text>
</comment>
<keyword evidence="6 10" id="KW-0238">DNA-binding</keyword>
<protein>
    <recommendedName>
        <fullName evidence="9">DNA topoisomerase 1</fullName>
    </recommendedName>
</protein>
<dbReference type="InterPro" id="IPR013500">
    <property type="entry name" value="TopoI_cat_euk"/>
</dbReference>
<dbReference type="CDD" id="cd00659">
    <property type="entry name" value="Topo_IB_C"/>
    <property type="match status" value="1"/>
</dbReference>
<feature type="compositionally biased region" description="Polar residues" evidence="12">
    <location>
        <begin position="59"/>
        <end position="77"/>
    </location>
</feature>
<dbReference type="CDD" id="cd15841">
    <property type="entry name" value="SNARE_Qc"/>
    <property type="match status" value="1"/>
</dbReference>
<evidence type="ECO:0000313" key="14">
    <source>
        <dbReference type="EMBL" id="KAG6577484.1"/>
    </source>
</evidence>
<feature type="compositionally biased region" description="Basic and acidic residues" evidence="12">
    <location>
        <begin position="202"/>
        <end position="214"/>
    </location>
</feature>
<dbReference type="PROSITE" id="PS00176">
    <property type="entry name" value="TOPO_IB_1"/>
    <property type="match status" value="1"/>
</dbReference>
<accession>A0AAV6M9X9</accession>
<gene>
    <name evidence="14" type="primary">TOP1A</name>
    <name evidence="14" type="ORF">SDJN03_25058</name>
</gene>
<evidence type="ECO:0000313" key="15">
    <source>
        <dbReference type="Proteomes" id="UP000685013"/>
    </source>
</evidence>